<dbReference type="KEGG" id="mets:DK389_27580"/>
<protein>
    <submittedName>
        <fullName evidence="1">Uncharacterized protein</fullName>
    </submittedName>
</protein>
<dbReference type="Proteomes" id="UP000245926">
    <property type="component" value="Chromosome"/>
</dbReference>
<accession>A0A2U8WC01</accession>
<dbReference type="AlphaFoldDB" id="A0A2U8WC01"/>
<sequence length="75" mass="8318">MEPHVFQRDGVSLRIEFQGTEFGWEGRLFIEGHPTLQVVRVLNVCGLSKGQARSTIIRGCEAMAANMLRPEAGDC</sequence>
<gene>
    <name evidence="1" type="ORF">DK389_27580</name>
</gene>
<evidence type="ECO:0000313" key="1">
    <source>
        <dbReference type="EMBL" id="AWN43579.1"/>
    </source>
</evidence>
<name>A0A2U8WC01_9HYPH</name>
<reference evidence="2" key="1">
    <citation type="submission" date="2018-05" db="EMBL/GenBank/DDBJ databases">
        <title>Complete Genome Sequence of Methylobacterium sp. 17SD2-17.</title>
        <authorList>
            <person name="Srinivasan S."/>
        </authorList>
    </citation>
    <scope>NUCLEOTIDE SEQUENCE [LARGE SCALE GENOMIC DNA]</scope>
    <source>
        <strain evidence="2">17SD2-17</strain>
    </source>
</reference>
<proteinExistence type="predicted"/>
<dbReference type="EMBL" id="CP029550">
    <property type="protein sequence ID" value="AWN43579.1"/>
    <property type="molecule type" value="Genomic_DNA"/>
</dbReference>
<evidence type="ECO:0000313" key="2">
    <source>
        <dbReference type="Proteomes" id="UP000245926"/>
    </source>
</evidence>
<keyword evidence="2" id="KW-1185">Reference proteome</keyword>
<organism evidence="1 2">
    <name type="scientific">Methylobacterium durans</name>
    <dbReference type="NCBI Taxonomy" id="2202825"/>
    <lineage>
        <taxon>Bacteria</taxon>
        <taxon>Pseudomonadati</taxon>
        <taxon>Pseudomonadota</taxon>
        <taxon>Alphaproteobacteria</taxon>
        <taxon>Hyphomicrobiales</taxon>
        <taxon>Methylobacteriaceae</taxon>
        <taxon>Methylobacterium</taxon>
    </lineage>
</organism>
<dbReference type="OrthoDB" id="9851122at2"/>